<keyword evidence="2" id="KW-0547">Nucleotide-binding</keyword>
<evidence type="ECO:0000313" key="4">
    <source>
        <dbReference type="EMBL" id="VDP83009.1"/>
    </source>
</evidence>
<evidence type="ECO:0000256" key="1">
    <source>
        <dbReference type="ARBA" id="ARBA00004167"/>
    </source>
</evidence>
<dbReference type="InterPro" id="IPR001245">
    <property type="entry name" value="Ser-Thr/Tyr_kinase_cat_dom"/>
</dbReference>
<dbReference type="GO" id="GO:0005886">
    <property type="term" value="C:plasma membrane"/>
    <property type="evidence" value="ECO:0007669"/>
    <property type="project" value="TreeGrafter"/>
</dbReference>
<feature type="binding site" evidence="2">
    <location>
        <position position="216"/>
    </location>
    <ligand>
        <name>ATP</name>
        <dbReference type="ChEBI" id="CHEBI:30616"/>
    </ligand>
</feature>
<keyword evidence="2" id="KW-0067">ATP-binding</keyword>
<dbReference type="AlphaFoldDB" id="A0A3P8KR34"/>
<dbReference type="GO" id="GO:0004714">
    <property type="term" value="F:transmembrane receptor protein tyrosine kinase activity"/>
    <property type="evidence" value="ECO:0007669"/>
    <property type="project" value="TreeGrafter"/>
</dbReference>
<dbReference type="Proteomes" id="UP000272942">
    <property type="component" value="Unassembled WGS sequence"/>
</dbReference>
<keyword evidence="5" id="KW-1185">Reference proteome</keyword>
<dbReference type="SUPFAM" id="SSF56112">
    <property type="entry name" value="Protein kinase-like (PK-like)"/>
    <property type="match status" value="1"/>
</dbReference>
<feature type="domain" description="Protein kinase" evidence="3">
    <location>
        <begin position="181"/>
        <end position="257"/>
    </location>
</feature>
<protein>
    <recommendedName>
        <fullName evidence="3">Protein kinase domain-containing protein</fullName>
    </recommendedName>
</protein>
<dbReference type="EMBL" id="UZAN01045674">
    <property type="protein sequence ID" value="VDP83009.1"/>
    <property type="molecule type" value="Genomic_DNA"/>
</dbReference>
<evidence type="ECO:0000256" key="2">
    <source>
        <dbReference type="PROSITE-ProRule" id="PRU10141"/>
    </source>
</evidence>
<dbReference type="InterPro" id="IPR017441">
    <property type="entry name" value="Protein_kinase_ATP_BS"/>
</dbReference>
<sequence length="257" mass="28550">MICLILVASGVCWLQRETKPEIRRVIHISHPNDDAQWPESSCPNSTQSAWTSLVSRSFAVSSGYKETLSWLTRTTADSDAEKPVLEPAVKFETVCLNGSFRTRLKTALSRRIARATNRPRMGKYVTAPDGISKEDLATSELLQSNKDSKLHHSLVSVNSRFMNFYCLEAPDPGYELPRENLRIGSFLGGGAFGMVYSGLAKDLPGQLPGSQSVAVKTLRDNFAENDVIDLLKEMDIMKQLQYNKHVIQLLAVCTQKG</sequence>
<dbReference type="InterPro" id="IPR000719">
    <property type="entry name" value="Prot_kinase_dom"/>
</dbReference>
<dbReference type="PROSITE" id="PS50011">
    <property type="entry name" value="PROTEIN_KINASE_DOM"/>
    <property type="match status" value="1"/>
</dbReference>
<dbReference type="Pfam" id="PF07714">
    <property type="entry name" value="PK_Tyr_Ser-Thr"/>
    <property type="match status" value="1"/>
</dbReference>
<reference evidence="4 5" key="1">
    <citation type="submission" date="2018-11" db="EMBL/GenBank/DDBJ databases">
        <authorList>
            <consortium name="Pathogen Informatics"/>
        </authorList>
    </citation>
    <scope>NUCLEOTIDE SEQUENCE [LARGE SCALE GENOMIC DNA]</scope>
    <source>
        <strain evidence="4 5">Egypt</strain>
    </source>
</reference>
<evidence type="ECO:0000259" key="3">
    <source>
        <dbReference type="PROSITE" id="PS50011"/>
    </source>
</evidence>
<dbReference type="PROSITE" id="PS00107">
    <property type="entry name" value="PROTEIN_KINASE_ATP"/>
    <property type="match status" value="1"/>
</dbReference>
<dbReference type="OrthoDB" id="5984265at2759"/>
<gene>
    <name evidence="4" type="ORF">ECPE_LOCUS8214</name>
</gene>
<accession>A0A3P8KR34</accession>
<proteinExistence type="predicted"/>
<dbReference type="InterPro" id="IPR011009">
    <property type="entry name" value="Kinase-like_dom_sf"/>
</dbReference>
<dbReference type="InterPro" id="IPR050122">
    <property type="entry name" value="RTK"/>
</dbReference>
<name>A0A3P8KR34_9TREM</name>
<organism evidence="4 5">
    <name type="scientific">Echinostoma caproni</name>
    <dbReference type="NCBI Taxonomy" id="27848"/>
    <lineage>
        <taxon>Eukaryota</taxon>
        <taxon>Metazoa</taxon>
        <taxon>Spiralia</taxon>
        <taxon>Lophotrochozoa</taxon>
        <taxon>Platyhelminthes</taxon>
        <taxon>Trematoda</taxon>
        <taxon>Digenea</taxon>
        <taxon>Plagiorchiida</taxon>
        <taxon>Echinostomata</taxon>
        <taxon>Echinostomatoidea</taxon>
        <taxon>Echinostomatidae</taxon>
        <taxon>Echinostoma</taxon>
    </lineage>
</organism>
<dbReference type="PANTHER" id="PTHR24416">
    <property type="entry name" value="TYROSINE-PROTEIN KINASE RECEPTOR"/>
    <property type="match status" value="1"/>
</dbReference>
<comment type="subcellular location">
    <subcellularLocation>
        <location evidence="1">Membrane</location>
        <topology evidence="1">Single-pass membrane protein</topology>
    </subcellularLocation>
</comment>
<dbReference type="GO" id="GO:0005524">
    <property type="term" value="F:ATP binding"/>
    <property type="evidence" value="ECO:0007669"/>
    <property type="project" value="UniProtKB-UniRule"/>
</dbReference>
<dbReference type="PANTHER" id="PTHR24416:SF611">
    <property type="entry name" value="TYROSINE-PROTEIN KINASE TRANSMEMBRANE RECEPTOR ROR"/>
    <property type="match status" value="1"/>
</dbReference>
<dbReference type="GO" id="GO:0043235">
    <property type="term" value="C:receptor complex"/>
    <property type="evidence" value="ECO:0007669"/>
    <property type="project" value="TreeGrafter"/>
</dbReference>
<evidence type="ECO:0000313" key="5">
    <source>
        <dbReference type="Proteomes" id="UP000272942"/>
    </source>
</evidence>
<dbReference type="GO" id="GO:0007169">
    <property type="term" value="P:cell surface receptor protein tyrosine kinase signaling pathway"/>
    <property type="evidence" value="ECO:0007669"/>
    <property type="project" value="TreeGrafter"/>
</dbReference>
<dbReference type="Gene3D" id="3.30.200.20">
    <property type="entry name" value="Phosphorylase Kinase, domain 1"/>
    <property type="match status" value="1"/>
</dbReference>